<evidence type="ECO:0000313" key="3">
    <source>
        <dbReference type="EMBL" id="BAH69747.1"/>
    </source>
</evidence>
<evidence type="ECO:0000313" key="4">
    <source>
        <dbReference type="Proteomes" id="UP000006810"/>
    </source>
</evidence>
<evidence type="ECO:0000259" key="1">
    <source>
        <dbReference type="Pfam" id="PF13173"/>
    </source>
</evidence>
<dbReference type="PATRIC" id="fig|496833.3.peg.910"/>
<dbReference type="eggNOG" id="COG1373">
    <property type="taxonomic scope" value="Bacteria"/>
</dbReference>
<dbReference type="SUPFAM" id="SSF52540">
    <property type="entry name" value="P-loop containing nucleoside triphosphate hydrolases"/>
    <property type="match status" value="1"/>
</dbReference>
<dbReference type="PANTHER" id="PTHR33295">
    <property type="entry name" value="ATPASE"/>
    <property type="match status" value="1"/>
</dbReference>
<evidence type="ECO:0000259" key="2">
    <source>
        <dbReference type="Pfam" id="PF13635"/>
    </source>
</evidence>
<dbReference type="Pfam" id="PF13635">
    <property type="entry name" value="DUF4143"/>
    <property type="match status" value="1"/>
</dbReference>
<dbReference type="EMBL" id="AP009608">
    <property type="protein sequence ID" value="BAH69747.1"/>
    <property type="molecule type" value="Genomic_DNA"/>
</dbReference>
<dbReference type="Pfam" id="PF13173">
    <property type="entry name" value="AAA_14"/>
    <property type="match status" value="1"/>
</dbReference>
<dbReference type="KEGG" id="mfp:MBIO_0482"/>
<evidence type="ECO:0008006" key="5">
    <source>
        <dbReference type="Google" id="ProtNLM"/>
    </source>
</evidence>
<keyword evidence="4" id="KW-1185">Reference proteome</keyword>
<protein>
    <recommendedName>
        <fullName evidence="5">AAA family ATPase</fullName>
    </recommendedName>
</protein>
<dbReference type="InterPro" id="IPR041682">
    <property type="entry name" value="AAA_14"/>
</dbReference>
<proteinExistence type="predicted"/>
<reference evidence="3 4" key="1">
    <citation type="journal article" date="2009" name="Curr. Microbiol.">
        <title>Molecular cloning and expression of a novel cholinephosphotransferase involved in glycoglycerophospholipid biosynthesis of Mycoplasma fermentans.</title>
        <authorList>
            <person name="Ishida N."/>
            <person name="Irikura D."/>
            <person name="Matsuda K."/>
            <person name="Sato S."/>
            <person name="Asano K."/>
        </authorList>
    </citation>
    <scope>NUCLEOTIDE SEQUENCE [LARGE SCALE GENOMIC DNA]</scope>
    <source>
        <strain evidence="4">ATCC 19989 / NBRC 14854 / NCTC 10117 / PG18</strain>
    </source>
</reference>
<dbReference type="AlphaFoldDB" id="C4XF25"/>
<feature type="domain" description="DUF4143" evidence="2">
    <location>
        <begin position="219"/>
        <end position="373"/>
    </location>
</feature>
<dbReference type="Gene3D" id="3.40.50.300">
    <property type="entry name" value="P-loop containing nucleotide triphosphate hydrolases"/>
    <property type="match status" value="1"/>
</dbReference>
<accession>C4XF25</accession>
<dbReference type="InterPro" id="IPR027417">
    <property type="entry name" value="P-loop_NTPase"/>
</dbReference>
<dbReference type="InterPro" id="IPR025420">
    <property type="entry name" value="DUF4143"/>
</dbReference>
<name>C4XF25_MYCFP</name>
<feature type="domain" description="AAA" evidence="1">
    <location>
        <begin position="40"/>
        <end position="170"/>
    </location>
</feature>
<sequence>MYVGRNFYKSVKVSLWKAIMVIKRDIYLEKLKEMIDIPLIKIISGLRRSGKSFLLFNLFKEYLINELKVDQNHIIEINLENQENHSYCDPNNFLEFIKSKIKDRKKYFLLIDEVQLLKDFVPVLNQLNNNQQLNVFVTGSNSKFLINDVVTEFRGRSISLHVFPLSFYEIASHKEFKNLDELWKSYLIYGGLPLIQNMKEANIKTNYLVNEFKRTYLIDIVEKNKIEDIDNLDDIINILASNIGSYTNPYKLSLTFKSIKKTNISDATIRKYIENLKNAFIINEVKKYDIKGKKYINASYKYYFEDIGLRNAKINFAQNEENHLMENIIYNELLLRGYNVNVGIVEIRPNANQKVQLEVDFIAQKGNQKVYIQSCLNMYDQNKEIQEKRPFKNINDNFKKIIITKDDPIFDTDTNGYKIYGIKQFLLDLDILNKN</sequence>
<gene>
    <name evidence="3" type="ordered locus">MBIO_0482</name>
</gene>
<dbReference type="PANTHER" id="PTHR33295:SF18">
    <property type="entry name" value="AAA+ ATPASE DOMAIN-CONTAINING PROTEIN"/>
    <property type="match status" value="1"/>
</dbReference>
<dbReference type="HOGENOM" id="CLU_041527_1_0_14"/>
<dbReference type="Proteomes" id="UP000006810">
    <property type="component" value="Chromosome"/>
</dbReference>
<organism evidence="3 4">
    <name type="scientific">Mycoplasmopsis fermentans (strain ATCC 19989 / NBRC 14854 / NCTC 10117 / PG18)</name>
    <name type="common">Mycoplasma fermentans</name>
    <dbReference type="NCBI Taxonomy" id="496833"/>
    <lineage>
        <taxon>Bacteria</taxon>
        <taxon>Bacillati</taxon>
        <taxon>Mycoplasmatota</taxon>
        <taxon>Mycoplasmoidales</taxon>
        <taxon>Metamycoplasmataceae</taxon>
        <taxon>Mycoplasmopsis</taxon>
    </lineage>
</organism>